<keyword evidence="2" id="KW-1185">Reference proteome</keyword>
<accession>A0A560DIX2</accession>
<proteinExistence type="predicted"/>
<evidence type="ECO:0008006" key="3">
    <source>
        <dbReference type="Google" id="ProtNLM"/>
    </source>
</evidence>
<dbReference type="AlphaFoldDB" id="A0A560DIX2"/>
<organism evidence="1 2">
    <name type="scientific">Bradyrhizobium stylosanthis</name>
    <dbReference type="NCBI Taxonomy" id="1803665"/>
    <lineage>
        <taxon>Bacteria</taxon>
        <taxon>Pseudomonadati</taxon>
        <taxon>Pseudomonadota</taxon>
        <taxon>Alphaproteobacteria</taxon>
        <taxon>Hyphomicrobiales</taxon>
        <taxon>Nitrobacteraceae</taxon>
        <taxon>Bradyrhizobium</taxon>
    </lineage>
</organism>
<name>A0A560DIX2_9BRAD</name>
<gene>
    <name evidence="1" type="ORF">FBZ96_10687</name>
</gene>
<dbReference type="Proteomes" id="UP000319949">
    <property type="component" value="Unassembled WGS sequence"/>
</dbReference>
<dbReference type="OrthoDB" id="6940539at2"/>
<evidence type="ECO:0000313" key="1">
    <source>
        <dbReference type="EMBL" id="TWA97036.1"/>
    </source>
</evidence>
<comment type="caution">
    <text evidence="1">The sequence shown here is derived from an EMBL/GenBank/DDBJ whole genome shotgun (WGS) entry which is preliminary data.</text>
</comment>
<protein>
    <recommendedName>
        <fullName evidence="3">Cell wall-binding protein</fullName>
    </recommendedName>
</protein>
<dbReference type="EMBL" id="VITK01000006">
    <property type="protein sequence ID" value="TWA97036.1"/>
    <property type="molecule type" value="Genomic_DNA"/>
</dbReference>
<sequence>MNDLRSAYERKVQTLAEMATDMRRRGLEAETIARAVHAERLTIAKAFKDLTPEPLRTRIRARTIAQYGNPAGPSIDFLRAVGKSWDDIIDSASRPGSLPD</sequence>
<evidence type="ECO:0000313" key="2">
    <source>
        <dbReference type="Proteomes" id="UP000319949"/>
    </source>
</evidence>
<reference evidence="1 2" key="1">
    <citation type="submission" date="2019-06" db="EMBL/GenBank/DDBJ databases">
        <title>Genomic Encyclopedia of Type Strains, Phase IV (KMG-V): Genome sequencing to study the core and pangenomes of soil and plant-associated prokaryotes.</title>
        <authorList>
            <person name="Whitman W."/>
        </authorList>
    </citation>
    <scope>NUCLEOTIDE SEQUENCE [LARGE SCALE GENOMIC DNA]</scope>
    <source>
        <strain evidence="1 2">BR 510</strain>
    </source>
</reference>
<dbReference type="STRING" id="1803665.GCA_001641335_01186"/>